<protein>
    <submittedName>
        <fullName evidence="1">Uncharacterized protein</fullName>
    </submittedName>
</protein>
<evidence type="ECO:0000313" key="2">
    <source>
        <dbReference type="Proteomes" id="UP001195483"/>
    </source>
</evidence>
<reference evidence="1" key="2">
    <citation type="journal article" date="2021" name="Genome Biol. Evol.">
        <title>Developing a high-quality reference genome for a parasitic bivalve with doubly uniparental inheritance (Bivalvia: Unionida).</title>
        <authorList>
            <person name="Smith C.H."/>
        </authorList>
    </citation>
    <scope>NUCLEOTIDE SEQUENCE</scope>
    <source>
        <strain evidence="1">CHS0354</strain>
        <tissue evidence="1">Mantle</tissue>
    </source>
</reference>
<organism evidence="1 2">
    <name type="scientific">Potamilus streckersoni</name>
    <dbReference type="NCBI Taxonomy" id="2493646"/>
    <lineage>
        <taxon>Eukaryota</taxon>
        <taxon>Metazoa</taxon>
        <taxon>Spiralia</taxon>
        <taxon>Lophotrochozoa</taxon>
        <taxon>Mollusca</taxon>
        <taxon>Bivalvia</taxon>
        <taxon>Autobranchia</taxon>
        <taxon>Heteroconchia</taxon>
        <taxon>Palaeoheterodonta</taxon>
        <taxon>Unionida</taxon>
        <taxon>Unionoidea</taxon>
        <taxon>Unionidae</taxon>
        <taxon>Ambleminae</taxon>
        <taxon>Lampsilini</taxon>
        <taxon>Potamilus</taxon>
    </lineage>
</organism>
<comment type="caution">
    <text evidence="1">The sequence shown here is derived from an EMBL/GenBank/DDBJ whole genome shotgun (WGS) entry which is preliminary data.</text>
</comment>
<reference evidence="1" key="1">
    <citation type="journal article" date="2021" name="Genome Biol. Evol.">
        <title>A High-Quality Reference Genome for a Parasitic Bivalve with Doubly Uniparental Inheritance (Bivalvia: Unionida).</title>
        <authorList>
            <person name="Smith C.H."/>
        </authorList>
    </citation>
    <scope>NUCLEOTIDE SEQUENCE</scope>
    <source>
        <strain evidence="1">CHS0354</strain>
    </source>
</reference>
<name>A0AAE0T0C7_9BIVA</name>
<proteinExistence type="predicted"/>
<reference evidence="1" key="3">
    <citation type="submission" date="2023-05" db="EMBL/GenBank/DDBJ databases">
        <authorList>
            <person name="Smith C.H."/>
        </authorList>
    </citation>
    <scope>NUCLEOTIDE SEQUENCE</scope>
    <source>
        <strain evidence="1">CHS0354</strain>
        <tissue evidence="1">Mantle</tissue>
    </source>
</reference>
<keyword evidence="2" id="KW-1185">Reference proteome</keyword>
<gene>
    <name evidence="1" type="ORF">CHS0354_027636</name>
</gene>
<dbReference type="Proteomes" id="UP001195483">
    <property type="component" value="Unassembled WGS sequence"/>
</dbReference>
<accession>A0AAE0T0C7</accession>
<dbReference type="AlphaFoldDB" id="A0AAE0T0C7"/>
<sequence length="72" mass="8293">MYLSKLKPKDEAFDSSRRQAIKIRINTDSNSCWTASEKDSTWIPKQDDAQVEMMLKTGVSVVEFNVYFILST</sequence>
<evidence type="ECO:0000313" key="1">
    <source>
        <dbReference type="EMBL" id="KAK3601490.1"/>
    </source>
</evidence>
<dbReference type="EMBL" id="JAEAOA010001671">
    <property type="protein sequence ID" value="KAK3601490.1"/>
    <property type="molecule type" value="Genomic_DNA"/>
</dbReference>